<sequence length="104" mass="12002">MPPNENTIEAGQMFNFSKLNLSPNRSISRRGQLFRWLRNVSTIKTTRTRALKSHDYHSTSDTEHLRTTLSFFSGNSARYLLNTNVLPRVALPRLFISTVEVTFE</sequence>
<dbReference type="Proteomes" id="UP000008177">
    <property type="component" value="Unplaced contigs"/>
</dbReference>
<evidence type="ECO:0000313" key="1">
    <source>
        <dbReference type="EMBL" id="CCD54292.1"/>
    </source>
</evidence>
<accession>G2YRP4</accession>
<evidence type="ECO:0000313" key="2">
    <source>
        <dbReference type="Proteomes" id="UP000008177"/>
    </source>
</evidence>
<proteinExistence type="predicted"/>
<dbReference type="HOGENOM" id="CLU_2249714_0_0_1"/>
<dbReference type="InParanoid" id="G2YRP4"/>
<protein>
    <submittedName>
        <fullName evidence="1">Uncharacterized protein</fullName>
    </submittedName>
</protein>
<gene>
    <name evidence="1" type="ORF">BofuT4_P129920.1</name>
</gene>
<dbReference type="EMBL" id="FQ790350">
    <property type="protein sequence ID" value="CCD54292.1"/>
    <property type="molecule type" value="Genomic_DNA"/>
</dbReference>
<dbReference type="AlphaFoldDB" id="G2YRP4"/>
<reference evidence="2" key="1">
    <citation type="journal article" date="2011" name="PLoS Genet.">
        <title>Genomic analysis of the necrotrophic fungal pathogens Sclerotinia sclerotiorum and Botrytis cinerea.</title>
        <authorList>
            <person name="Amselem J."/>
            <person name="Cuomo C.A."/>
            <person name="van Kan J.A."/>
            <person name="Viaud M."/>
            <person name="Benito E.P."/>
            <person name="Couloux A."/>
            <person name="Coutinho P.M."/>
            <person name="de Vries R.P."/>
            <person name="Dyer P.S."/>
            <person name="Fillinger S."/>
            <person name="Fournier E."/>
            <person name="Gout L."/>
            <person name="Hahn M."/>
            <person name="Kohn L."/>
            <person name="Lapalu N."/>
            <person name="Plummer K.M."/>
            <person name="Pradier J.M."/>
            <person name="Quevillon E."/>
            <person name="Sharon A."/>
            <person name="Simon A."/>
            <person name="ten Have A."/>
            <person name="Tudzynski B."/>
            <person name="Tudzynski P."/>
            <person name="Wincker P."/>
            <person name="Andrew M."/>
            <person name="Anthouard V."/>
            <person name="Beever R.E."/>
            <person name="Beffa R."/>
            <person name="Benoit I."/>
            <person name="Bouzid O."/>
            <person name="Brault B."/>
            <person name="Chen Z."/>
            <person name="Choquer M."/>
            <person name="Collemare J."/>
            <person name="Cotton P."/>
            <person name="Danchin E.G."/>
            <person name="Da Silva C."/>
            <person name="Gautier A."/>
            <person name="Giraud C."/>
            <person name="Giraud T."/>
            <person name="Gonzalez C."/>
            <person name="Grossetete S."/>
            <person name="Guldener U."/>
            <person name="Henrissat B."/>
            <person name="Howlett B.J."/>
            <person name="Kodira C."/>
            <person name="Kretschmer M."/>
            <person name="Lappartient A."/>
            <person name="Leroch M."/>
            <person name="Levis C."/>
            <person name="Mauceli E."/>
            <person name="Neuveglise C."/>
            <person name="Oeser B."/>
            <person name="Pearson M."/>
            <person name="Poulain J."/>
            <person name="Poussereau N."/>
            <person name="Quesneville H."/>
            <person name="Rascle C."/>
            <person name="Schumacher J."/>
            <person name="Segurens B."/>
            <person name="Sexton A."/>
            <person name="Silva E."/>
            <person name="Sirven C."/>
            <person name="Soanes D.M."/>
            <person name="Talbot N.J."/>
            <person name="Templeton M."/>
            <person name="Yandava C."/>
            <person name="Yarden O."/>
            <person name="Zeng Q."/>
            <person name="Rollins J.A."/>
            <person name="Lebrun M.H."/>
            <person name="Dickman M."/>
        </authorList>
    </citation>
    <scope>NUCLEOTIDE SEQUENCE [LARGE SCALE GENOMIC DNA]</scope>
    <source>
        <strain evidence="2">T4</strain>
    </source>
</reference>
<organism evidence="1 2">
    <name type="scientific">Botryotinia fuckeliana (strain T4)</name>
    <name type="common">Noble rot fungus</name>
    <name type="synonym">Botrytis cinerea</name>
    <dbReference type="NCBI Taxonomy" id="999810"/>
    <lineage>
        <taxon>Eukaryota</taxon>
        <taxon>Fungi</taxon>
        <taxon>Dikarya</taxon>
        <taxon>Ascomycota</taxon>
        <taxon>Pezizomycotina</taxon>
        <taxon>Leotiomycetes</taxon>
        <taxon>Helotiales</taxon>
        <taxon>Sclerotiniaceae</taxon>
        <taxon>Botrytis</taxon>
    </lineage>
</organism>
<name>G2YRP4_BOTF4</name>